<evidence type="ECO:0000256" key="3">
    <source>
        <dbReference type="ARBA" id="ARBA00019015"/>
    </source>
</evidence>
<dbReference type="PROSITE" id="PS00588">
    <property type="entry name" value="FLAGELLA_BB_ROD"/>
    <property type="match status" value="1"/>
</dbReference>
<dbReference type="Proteomes" id="UP000199568">
    <property type="component" value="Unassembled WGS sequence"/>
</dbReference>
<accession>A0A1H9YGE3</accession>
<dbReference type="GO" id="GO:0009425">
    <property type="term" value="C:bacterial-type flagellum basal body"/>
    <property type="evidence" value="ECO:0007669"/>
    <property type="project" value="UniProtKB-SubCell"/>
</dbReference>
<dbReference type="InterPro" id="IPR037925">
    <property type="entry name" value="FlgE/F/G-like"/>
</dbReference>
<evidence type="ECO:0000313" key="11">
    <source>
        <dbReference type="Proteomes" id="UP000199568"/>
    </source>
</evidence>
<dbReference type="Pfam" id="PF00460">
    <property type="entry name" value="Flg_bb_rod"/>
    <property type="match status" value="1"/>
</dbReference>
<sequence>MMRSMFSAVSGLKAHQLRMDVIGNNIANVNTVGYKGSRVTFQEVFSQTLRGAGAPQAGRGGTNPQQVGLGINVASMDTFHIRGAVERTDYNTDLMINGEGFFIVSNDANFLNRSYTRAGSFALDEAGNLVTPEGLRVLGYMYDAETGRMGTAMEGLQISRGMSYPAMSTGVPSNNDGTLIEAGATIPNGVTFDGNLNADTKVYAGAAGTPPTFTIPAEGADGYPLRIDDLLDDDNKSAVARDTTFTVYDELGGTHEVRLAFVKVAPNRYEVCVVNKEGVLSSEVPPHTILFDSNGKIIDDDANGNDGIVMTLVRRGEGDPPLLDNGARPFTFNINLGQLTQFSNESDASASDIRGFKQGSLDTFAIDSNGVITGYFTNGQMRPVGQVALANFRNPAGLEKAGNNLYRVTPNSGEPLVGNPGTGGRGALNPGALEMSNVDLSREFTDMITTQRGFQANSRIITTSDEMLQEVVNMKR</sequence>
<dbReference type="PANTHER" id="PTHR30435:SF1">
    <property type="entry name" value="FLAGELLAR HOOK PROTEIN FLGE"/>
    <property type="match status" value="1"/>
</dbReference>
<dbReference type="Gene3D" id="2.60.98.20">
    <property type="entry name" value="Flagellar hook protein FlgE"/>
    <property type="match status" value="1"/>
</dbReference>
<dbReference type="PANTHER" id="PTHR30435">
    <property type="entry name" value="FLAGELLAR PROTEIN"/>
    <property type="match status" value="1"/>
</dbReference>
<evidence type="ECO:0000259" key="6">
    <source>
        <dbReference type="Pfam" id="PF00460"/>
    </source>
</evidence>
<comment type="similarity">
    <text evidence="2 5">Belongs to the flagella basal body rod proteins family.</text>
</comment>
<keyword evidence="11" id="KW-1185">Reference proteome</keyword>
<comment type="function">
    <text evidence="5">A flexible structure which links the flagellar filament to the drive apparatus in the basal body.</text>
</comment>
<dbReference type="InterPro" id="IPR011491">
    <property type="entry name" value="FlgE_D2"/>
</dbReference>
<dbReference type="InterPro" id="IPR053967">
    <property type="entry name" value="LlgE_F_G-like_D1"/>
</dbReference>
<dbReference type="Pfam" id="PF07559">
    <property type="entry name" value="FlgE_D2"/>
    <property type="match status" value="1"/>
</dbReference>
<evidence type="ECO:0000256" key="2">
    <source>
        <dbReference type="ARBA" id="ARBA00009677"/>
    </source>
</evidence>
<dbReference type="OrthoDB" id="9804559at2"/>
<dbReference type="InterPro" id="IPR020013">
    <property type="entry name" value="Flagellar_FlgE/F/G"/>
</dbReference>
<gene>
    <name evidence="10" type="ORF">SAMN05660297_00196</name>
</gene>
<evidence type="ECO:0000256" key="4">
    <source>
        <dbReference type="ARBA" id="ARBA00023143"/>
    </source>
</evidence>
<dbReference type="GO" id="GO:0009424">
    <property type="term" value="C:bacterial-type flagellum hook"/>
    <property type="evidence" value="ECO:0007669"/>
    <property type="project" value="TreeGrafter"/>
</dbReference>
<dbReference type="GO" id="GO:0071978">
    <property type="term" value="P:bacterial-type flagellum-dependent swarming motility"/>
    <property type="evidence" value="ECO:0007669"/>
    <property type="project" value="TreeGrafter"/>
</dbReference>
<feature type="domain" description="Flagellar basal body rod protein N-terminal" evidence="6">
    <location>
        <begin position="7"/>
        <end position="35"/>
    </location>
</feature>
<dbReference type="Pfam" id="PF06429">
    <property type="entry name" value="Flg_bbr_C"/>
    <property type="match status" value="1"/>
</dbReference>
<dbReference type="EMBL" id="FOHU01000001">
    <property type="protein sequence ID" value="SES67537.1"/>
    <property type="molecule type" value="Genomic_DNA"/>
</dbReference>
<dbReference type="AlphaFoldDB" id="A0A1H9YGE3"/>
<dbReference type="SUPFAM" id="SSF117143">
    <property type="entry name" value="Flagellar hook protein flgE"/>
    <property type="match status" value="1"/>
</dbReference>
<feature type="domain" description="Flagellar hook protein FlgE D2" evidence="8">
    <location>
        <begin position="232"/>
        <end position="355"/>
    </location>
</feature>
<keyword evidence="4 5" id="KW-0975">Bacterial flagellum</keyword>
<dbReference type="RefSeq" id="WP_090437958.1">
    <property type="nucleotide sequence ID" value="NZ_FOHU01000001.1"/>
</dbReference>
<reference evidence="10 11" key="1">
    <citation type="submission" date="2016-10" db="EMBL/GenBank/DDBJ databases">
        <authorList>
            <person name="de Groot N.N."/>
        </authorList>
    </citation>
    <scope>NUCLEOTIDE SEQUENCE [LARGE SCALE GENOMIC DNA]</scope>
    <source>
        <strain evidence="10 11">DSM 18979</strain>
    </source>
</reference>
<dbReference type="NCBIfam" id="TIGR03506">
    <property type="entry name" value="FlgEFG_subfam"/>
    <property type="match status" value="1"/>
</dbReference>
<dbReference type="InterPro" id="IPR019776">
    <property type="entry name" value="Flagellar_basal_body_rod_CS"/>
</dbReference>
<protein>
    <recommendedName>
        <fullName evidence="3 5">Flagellar hook protein FlgE</fullName>
    </recommendedName>
</protein>
<dbReference type="Pfam" id="PF22692">
    <property type="entry name" value="LlgE_F_G_D1"/>
    <property type="match status" value="1"/>
</dbReference>
<evidence type="ECO:0000256" key="5">
    <source>
        <dbReference type="RuleBase" id="RU362116"/>
    </source>
</evidence>
<dbReference type="InterPro" id="IPR001444">
    <property type="entry name" value="Flag_bb_rod_N"/>
</dbReference>
<evidence type="ECO:0000259" key="9">
    <source>
        <dbReference type="Pfam" id="PF22692"/>
    </source>
</evidence>
<comment type="subcellular location">
    <subcellularLocation>
        <location evidence="1 5">Bacterial flagellum basal body</location>
    </subcellularLocation>
</comment>
<keyword evidence="10" id="KW-0966">Cell projection</keyword>
<evidence type="ECO:0000313" key="10">
    <source>
        <dbReference type="EMBL" id="SES67537.1"/>
    </source>
</evidence>
<feature type="domain" description="Flagellar basal-body/hook protein C-terminal" evidence="7">
    <location>
        <begin position="430"/>
        <end position="474"/>
    </location>
</feature>
<name>A0A1H9YGE3_9FIRM</name>
<proteinExistence type="inferred from homology"/>
<evidence type="ECO:0000259" key="7">
    <source>
        <dbReference type="Pfam" id="PF06429"/>
    </source>
</evidence>
<dbReference type="STRING" id="426128.SAMN05660297_00196"/>
<keyword evidence="10" id="KW-0282">Flagellum</keyword>
<evidence type="ECO:0000256" key="1">
    <source>
        <dbReference type="ARBA" id="ARBA00004117"/>
    </source>
</evidence>
<organism evidence="10 11">
    <name type="scientific">Natronincola peptidivorans</name>
    <dbReference type="NCBI Taxonomy" id="426128"/>
    <lineage>
        <taxon>Bacteria</taxon>
        <taxon>Bacillati</taxon>
        <taxon>Bacillota</taxon>
        <taxon>Clostridia</taxon>
        <taxon>Peptostreptococcales</taxon>
        <taxon>Natronincolaceae</taxon>
        <taxon>Natronincola</taxon>
    </lineage>
</organism>
<dbReference type="GO" id="GO:0005829">
    <property type="term" value="C:cytosol"/>
    <property type="evidence" value="ECO:0007669"/>
    <property type="project" value="TreeGrafter"/>
</dbReference>
<feature type="domain" description="Flagellar hook protein FlgE/F/G-like D1" evidence="9">
    <location>
        <begin position="95"/>
        <end position="155"/>
    </location>
</feature>
<dbReference type="InterPro" id="IPR037058">
    <property type="entry name" value="Falgellar_hook_FlgE_sf"/>
</dbReference>
<dbReference type="InterPro" id="IPR010930">
    <property type="entry name" value="Flg_bb/hook_C_dom"/>
</dbReference>
<keyword evidence="10" id="KW-0969">Cilium</keyword>
<evidence type="ECO:0000259" key="8">
    <source>
        <dbReference type="Pfam" id="PF07559"/>
    </source>
</evidence>